<organism evidence="5 6">
    <name type="scientific">Acipenser ruthenus</name>
    <name type="common">Sterlet sturgeon</name>
    <dbReference type="NCBI Taxonomy" id="7906"/>
    <lineage>
        <taxon>Eukaryota</taxon>
        <taxon>Metazoa</taxon>
        <taxon>Chordata</taxon>
        <taxon>Craniata</taxon>
        <taxon>Vertebrata</taxon>
        <taxon>Euteleostomi</taxon>
        <taxon>Actinopterygii</taxon>
        <taxon>Chondrostei</taxon>
        <taxon>Acipenseriformes</taxon>
        <taxon>Acipenseridae</taxon>
        <taxon>Acipenser</taxon>
    </lineage>
</organism>
<feature type="chain" id="PRO_5019234226" evidence="2">
    <location>
        <begin position="23"/>
        <end position="636"/>
    </location>
</feature>
<dbReference type="InterPro" id="IPR008197">
    <property type="entry name" value="WAP_dom"/>
</dbReference>
<sequence>MASCSWTVFCFSVLWCFGATAARRSAAEDGGVLEKISSARCSSRCLTLHITQLSASFRNLQNDEILEWCENHRRCSQLEILGSCDPGCSTTRLCCRHPSCACIVHFAQVPSTPAGDCGSCELSCSSEQGDVHRADRVKGCAYDHAKKYGKSEELCPTKHKHHECVTSSEFLKSILNLKQGDCPPPQKASGFAAACVLSCSADRQCPGFKKCCSNGCGYTCQTPANLFKGVPLKPRKDLAFLEDENGVVEVSWMSKFNVSVEPVFYVLQKRWNYGIHPSEDESTEWQTTAMTTEDHSNLKDIRPNRWYQFRVAAINAQGTRGFTTPSKHFHSSRDPVPPKMPKNVRNGNFTVRPDGTVDVVISWDPPQDEDLSVHHYKVSWSQRVQRKHVLLNKRDGSKLTGGVQAIAYWEQKRLKSVKSQLVLTTTHTETQDPFLLTWSQVICSRNNTKAEEKENVLGTHFVITGLAFACKYKVTVQPVSVMGQGAEAVTYVTTPQCSSVKSKGATALSCLRDEHHHLARKVMLRPVKLTAAFKTVNGSILGEFHWQVFQNHPTQESVTGYQFRWTQLSRTSRTSAVPDTVISQTQILSPDQPFLIVEDLQPVTLYRVHVHVLSQGGNGPATVKTFQTPQLNNTAR</sequence>
<dbReference type="InterPro" id="IPR036116">
    <property type="entry name" value="FN3_sf"/>
</dbReference>
<dbReference type="InterPro" id="IPR013783">
    <property type="entry name" value="Ig-like_fold"/>
</dbReference>
<dbReference type="SMART" id="SM00217">
    <property type="entry name" value="WAP"/>
    <property type="match status" value="1"/>
</dbReference>
<dbReference type="PROSITE" id="PS50853">
    <property type="entry name" value="FN3"/>
    <property type="match status" value="2"/>
</dbReference>
<name>A0A444TZ72_ACIRT</name>
<keyword evidence="2" id="KW-0732">Signal</keyword>
<evidence type="ECO:0000259" key="3">
    <source>
        <dbReference type="PROSITE" id="PS50853"/>
    </source>
</evidence>
<keyword evidence="6" id="KW-1185">Reference proteome</keyword>
<evidence type="ECO:0000256" key="2">
    <source>
        <dbReference type="SAM" id="SignalP"/>
    </source>
</evidence>
<protein>
    <submittedName>
        <fullName evidence="5">Anosmin-1</fullName>
    </submittedName>
</protein>
<comment type="caution">
    <text evidence="5">The sequence shown here is derived from an EMBL/GenBank/DDBJ whole genome shotgun (WGS) entry which is preliminary data.</text>
</comment>
<dbReference type="Gene3D" id="4.10.75.10">
    <property type="entry name" value="Elafin-like"/>
    <property type="match status" value="1"/>
</dbReference>
<dbReference type="InterPro" id="IPR003961">
    <property type="entry name" value="FN3_dom"/>
</dbReference>
<evidence type="ECO:0000313" key="6">
    <source>
        <dbReference type="Proteomes" id="UP000289886"/>
    </source>
</evidence>
<dbReference type="PRINTS" id="PR00003">
    <property type="entry name" value="4DISULPHCORE"/>
</dbReference>
<dbReference type="GO" id="GO:0030414">
    <property type="term" value="F:peptidase inhibitor activity"/>
    <property type="evidence" value="ECO:0007669"/>
    <property type="project" value="InterPro"/>
</dbReference>
<dbReference type="GO" id="GO:0009986">
    <property type="term" value="C:cell surface"/>
    <property type="evidence" value="ECO:0007669"/>
    <property type="project" value="TreeGrafter"/>
</dbReference>
<dbReference type="InterPro" id="IPR042447">
    <property type="entry name" value="Anosmin-1"/>
</dbReference>
<dbReference type="AlphaFoldDB" id="A0A444TZ72"/>
<dbReference type="GO" id="GO:0030182">
    <property type="term" value="P:neuron differentiation"/>
    <property type="evidence" value="ECO:0007669"/>
    <property type="project" value="TreeGrafter"/>
</dbReference>
<dbReference type="Pfam" id="PF00095">
    <property type="entry name" value="WAP"/>
    <property type="match status" value="1"/>
</dbReference>
<dbReference type="InterPro" id="IPR040957">
    <property type="entry name" value="Anosmin-1_Cys_box"/>
</dbReference>
<feature type="region of interest" description="Disordered" evidence="1">
    <location>
        <begin position="322"/>
        <end position="349"/>
    </location>
</feature>
<reference evidence="5 6" key="1">
    <citation type="submission" date="2019-01" db="EMBL/GenBank/DDBJ databases">
        <title>Draft Genome and Complete Hox-Cluster Characterization of the Sterlet Sturgeon (Acipenser ruthenus).</title>
        <authorList>
            <person name="Wei Q."/>
        </authorList>
    </citation>
    <scope>NUCLEOTIDE SEQUENCE [LARGE SCALE GENOMIC DNA]</scope>
    <source>
        <strain evidence="5">WHYD16114868_AA</strain>
        <tissue evidence="5">Blood</tissue>
    </source>
</reference>
<dbReference type="CDD" id="cd00063">
    <property type="entry name" value="FN3"/>
    <property type="match status" value="3"/>
</dbReference>
<dbReference type="SMART" id="SM00060">
    <property type="entry name" value="FN3"/>
    <property type="match status" value="3"/>
</dbReference>
<feature type="signal peptide" evidence="2">
    <location>
        <begin position="1"/>
        <end position="22"/>
    </location>
</feature>
<dbReference type="CDD" id="cd00199">
    <property type="entry name" value="WAP"/>
    <property type="match status" value="1"/>
</dbReference>
<dbReference type="PROSITE" id="PS51390">
    <property type="entry name" value="WAP"/>
    <property type="match status" value="1"/>
</dbReference>
<dbReference type="Gene3D" id="2.60.40.10">
    <property type="entry name" value="Immunoglobulins"/>
    <property type="match status" value="3"/>
</dbReference>
<evidence type="ECO:0000256" key="1">
    <source>
        <dbReference type="SAM" id="MobiDB-lite"/>
    </source>
</evidence>
<evidence type="ECO:0000259" key="4">
    <source>
        <dbReference type="PROSITE" id="PS51390"/>
    </source>
</evidence>
<dbReference type="SUPFAM" id="SSF49265">
    <property type="entry name" value="Fibronectin type III"/>
    <property type="match status" value="2"/>
</dbReference>
<dbReference type="PANTHER" id="PTHR14131">
    <property type="entry name" value="ANOSMIN"/>
    <property type="match status" value="1"/>
</dbReference>
<feature type="domain" description="Fibronectin type-III" evidence="3">
    <location>
        <begin position="230"/>
        <end position="334"/>
    </location>
</feature>
<dbReference type="Proteomes" id="UP000289886">
    <property type="component" value="Unassembled WGS sequence"/>
</dbReference>
<feature type="domain" description="Fibronectin type-III" evidence="3">
    <location>
        <begin position="525"/>
        <end position="631"/>
    </location>
</feature>
<dbReference type="SUPFAM" id="SSF57256">
    <property type="entry name" value="Elafin-like"/>
    <property type="match status" value="1"/>
</dbReference>
<dbReference type="FunFam" id="4.10.75.10:FF:000001">
    <property type="entry name" value="Anosmin 1"/>
    <property type="match status" value="1"/>
</dbReference>
<dbReference type="EMBL" id="SCEB01215691">
    <property type="protein sequence ID" value="RXM28237.1"/>
    <property type="molecule type" value="Genomic_DNA"/>
</dbReference>
<dbReference type="GO" id="GO:0005576">
    <property type="term" value="C:extracellular region"/>
    <property type="evidence" value="ECO:0007669"/>
    <property type="project" value="InterPro"/>
</dbReference>
<dbReference type="Pfam" id="PF17869">
    <property type="entry name" value="Cys_box"/>
    <property type="match status" value="1"/>
</dbReference>
<proteinExistence type="predicted"/>
<dbReference type="PANTHER" id="PTHR14131:SF7">
    <property type="entry name" value="ANOSMIN 1B"/>
    <property type="match status" value="1"/>
</dbReference>
<accession>A0A444TZ72</accession>
<gene>
    <name evidence="5" type="ORF">EOD39_0588</name>
</gene>
<dbReference type="InterPro" id="IPR036645">
    <property type="entry name" value="Elafin-like_sf"/>
</dbReference>
<feature type="domain" description="WAP" evidence="4">
    <location>
        <begin position="175"/>
        <end position="224"/>
    </location>
</feature>
<evidence type="ECO:0000313" key="5">
    <source>
        <dbReference type="EMBL" id="RXM28237.1"/>
    </source>
</evidence>